<reference evidence="1 2" key="1">
    <citation type="submission" date="2024-10" db="EMBL/GenBank/DDBJ databases">
        <authorList>
            <person name="Kim D."/>
        </authorList>
    </citation>
    <scope>NUCLEOTIDE SEQUENCE [LARGE SCALE GENOMIC DNA]</scope>
    <source>
        <strain evidence="1">BH-2024</strain>
    </source>
</reference>
<dbReference type="InterPro" id="IPR043502">
    <property type="entry name" value="DNA/RNA_pol_sf"/>
</dbReference>
<gene>
    <name evidence="1" type="ORF">niasHT_031912</name>
</gene>
<name>A0ABD2HYA7_9BILA</name>
<dbReference type="Proteomes" id="UP001620626">
    <property type="component" value="Unassembled WGS sequence"/>
</dbReference>
<dbReference type="EMBL" id="JBICBT010001358">
    <property type="protein sequence ID" value="KAL3071548.1"/>
    <property type="molecule type" value="Genomic_DNA"/>
</dbReference>
<accession>A0ABD2HYA7</accession>
<protein>
    <recommendedName>
        <fullName evidence="3">UmuC domain-containing protein</fullName>
    </recommendedName>
</protein>
<dbReference type="AlphaFoldDB" id="A0ABD2HYA7"/>
<organism evidence="1 2">
    <name type="scientific">Heterodera trifolii</name>
    <dbReference type="NCBI Taxonomy" id="157864"/>
    <lineage>
        <taxon>Eukaryota</taxon>
        <taxon>Metazoa</taxon>
        <taxon>Ecdysozoa</taxon>
        <taxon>Nematoda</taxon>
        <taxon>Chromadorea</taxon>
        <taxon>Rhabditida</taxon>
        <taxon>Tylenchina</taxon>
        <taxon>Tylenchomorpha</taxon>
        <taxon>Tylenchoidea</taxon>
        <taxon>Heteroderidae</taxon>
        <taxon>Heteroderinae</taxon>
        <taxon>Heterodera</taxon>
    </lineage>
</organism>
<evidence type="ECO:0000313" key="1">
    <source>
        <dbReference type="EMBL" id="KAL3071548.1"/>
    </source>
</evidence>
<sequence length="83" mass="9200">MDEAIRVITLTDMDAFYTQVKEREQHHLRGLPLLSIVPFSRGATNTGHLLPLLRALYAGWPGAMRLSVECLSATTVHCAHTKA</sequence>
<keyword evidence="2" id="KW-1185">Reference proteome</keyword>
<proteinExistence type="predicted"/>
<evidence type="ECO:0008006" key="3">
    <source>
        <dbReference type="Google" id="ProtNLM"/>
    </source>
</evidence>
<evidence type="ECO:0000313" key="2">
    <source>
        <dbReference type="Proteomes" id="UP001620626"/>
    </source>
</evidence>
<dbReference type="SUPFAM" id="SSF56672">
    <property type="entry name" value="DNA/RNA polymerases"/>
    <property type="match status" value="1"/>
</dbReference>
<comment type="caution">
    <text evidence="1">The sequence shown here is derived from an EMBL/GenBank/DDBJ whole genome shotgun (WGS) entry which is preliminary data.</text>
</comment>